<organism evidence="3 4">
    <name type="scientific">Miscanthus lutarioriparius</name>
    <dbReference type="NCBI Taxonomy" id="422564"/>
    <lineage>
        <taxon>Eukaryota</taxon>
        <taxon>Viridiplantae</taxon>
        <taxon>Streptophyta</taxon>
        <taxon>Embryophyta</taxon>
        <taxon>Tracheophyta</taxon>
        <taxon>Spermatophyta</taxon>
        <taxon>Magnoliopsida</taxon>
        <taxon>Liliopsida</taxon>
        <taxon>Poales</taxon>
        <taxon>Poaceae</taxon>
        <taxon>PACMAD clade</taxon>
        <taxon>Panicoideae</taxon>
        <taxon>Andropogonodae</taxon>
        <taxon>Andropogoneae</taxon>
        <taxon>Saccharinae</taxon>
        <taxon>Miscanthus</taxon>
    </lineage>
</organism>
<feature type="region of interest" description="Disordered" evidence="1">
    <location>
        <begin position="30"/>
        <end position="54"/>
    </location>
</feature>
<dbReference type="PANTHER" id="PTHR35290">
    <property type="entry name" value="PROTEIN CASPARIAN STRIP INTEGRITY FACTOR 1-RELATED"/>
    <property type="match status" value="1"/>
</dbReference>
<accession>A0A811NXT0</accession>
<dbReference type="PANTHER" id="PTHR35290:SF1">
    <property type="entry name" value="OS01G0260800 PROTEIN"/>
    <property type="match status" value="1"/>
</dbReference>
<feature type="compositionally biased region" description="Low complexity" evidence="1">
    <location>
        <begin position="39"/>
        <end position="50"/>
    </location>
</feature>
<evidence type="ECO:0000313" key="4">
    <source>
        <dbReference type="Proteomes" id="UP000604825"/>
    </source>
</evidence>
<feature type="signal peptide" evidence="2">
    <location>
        <begin position="1"/>
        <end position="23"/>
    </location>
</feature>
<protein>
    <submittedName>
        <fullName evidence="3">Uncharacterized protein</fullName>
    </submittedName>
</protein>
<reference evidence="3" key="1">
    <citation type="submission" date="2020-10" db="EMBL/GenBank/DDBJ databases">
        <authorList>
            <person name="Han B."/>
            <person name="Lu T."/>
            <person name="Zhao Q."/>
            <person name="Huang X."/>
            <person name="Zhao Y."/>
        </authorList>
    </citation>
    <scope>NUCLEOTIDE SEQUENCE</scope>
</reference>
<dbReference type="InterPro" id="IPR038974">
    <property type="entry name" value="CIF1/2"/>
</dbReference>
<comment type="caution">
    <text evidence="3">The sequence shown here is derived from an EMBL/GenBank/DDBJ whole genome shotgun (WGS) entry which is preliminary data.</text>
</comment>
<dbReference type="Proteomes" id="UP000604825">
    <property type="component" value="Unassembled WGS sequence"/>
</dbReference>
<sequence length="92" mass="10420">MEPRKSNYLVALVLASLLLSAMAGGHRKKLLNKDEASESMETSSESMQQLQEDDEMAVVVHERILKQVKMNDYGRYDPSPTMAKPHFKDIPN</sequence>
<evidence type="ECO:0000313" key="3">
    <source>
        <dbReference type="EMBL" id="CAD6232164.1"/>
    </source>
</evidence>
<dbReference type="OrthoDB" id="1936508at2759"/>
<proteinExistence type="predicted"/>
<evidence type="ECO:0000256" key="1">
    <source>
        <dbReference type="SAM" id="MobiDB-lite"/>
    </source>
</evidence>
<gene>
    <name evidence="3" type="ORF">NCGR_LOCUS21888</name>
</gene>
<keyword evidence="2" id="KW-0732">Signal</keyword>
<dbReference type="AlphaFoldDB" id="A0A811NXT0"/>
<feature type="chain" id="PRO_5032669923" evidence="2">
    <location>
        <begin position="24"/>
        <end position="92"/>
    </location>
</feature>
<dbReference type="EMBL" id="CAJGYO010000005">
    <property type="protein sequence ID" value="CAD6232164.1"/>
    <property type="molecule type" value="Genomic_DNA"/>
</dbReference>
<keyword evidence="4" id="KW-1185">Reference proteome</keyword>
<name>A0A811NXT0_9POAL</name>
<evidence type="ECO:0000256" key="2">
    <source>
        <dbReference type="SAM" id="SignalP"/>
    </source>
</evidence>